<name>A0A397GV71_9GLOM</name>
<protein>
    <recommendedName>
        <fullName evidence="8">Galactose oxidase</fullName>
    </recommendedName>
</protein>
<feature type="region of interest" description="Disordered" evidence="3">
    <location>
        <begin position="368"/>
        <end position="387"/>
    </location>
</feature>
<comment type="caution">
    <text evidence="6">The sequence shown here is derived from an EMBL/GenBank/DDBJ whole genome shotgun (WGS) entry which is preliminary data.</text>
</comment>
<dbReference type="PANTHER" id="PTHR46093">
    <property type="entry name" value="ACYL-COA-BINDING DOMAIN-CONTAINING PROTEIN 5"/>
    <property type="match status" value="1"/>
</dbReference>
<evidence type="ECO:0000313" key="6">
    <source>
        <dbReference type="EMBL" id="RHZ53538.1"/>
    </source>
</evidence>
<keyword evidence="4" id="KW-0812">Transmembrane</keyword>
<gene>
    <name evidence="6" type="ORF">Glove_441g56</name>
</gene>
<dbReference type="Proteomes" id="UP000266861">
    <property type="component" value="Unassembled WGS sequence"/>
</dbReference>
<feature type="region of interest" description="Disordered" evidence="3">
    <location>
        <begin position="529"/>
        <end position="548"/>
    </location>
</feature>
<evidence type="ECO:0000313" key="7">
    <source>
        <dbReference type="Proteomes" id="UP000266861"/>
    </source>
</evidence>
<evidence type="ECO:0008006" key="8">
    <source>
        <dbReference type="Google" id="ProtNLM"/>
    </source>
</evidence>
<feature type="chain" id="PRO_5017332592" description="Galactose oxidase" evidence="5">
    <location>
        <begin position="24"/>
        <end position="612"/>
    </location>
</feature>
<dbReference type="OrthoDB" id="3650246at2759"/>
<dbReference type="Pfam" id="PF24681">
    <property type="entry name" value="Kelch_KLHDC2_KLHL20_DRC7"/>
    <property type="match status" value="1"/>
</dbReference>
<keyword evidence="4" id="KW-1133">Transmembrane helix</keyword>
<keyword evidence="2" id="KW-0677">Repeat</keyword>
<sequence>MHLPFKLFKFILCTLLLINLIFCYDPPKRFLHNSVIIDDKLLVFGGSTNITAYTYELFYLDLSTSFENNKLTWTLINEKSLPVYAWRSTAVLSLDNSTIYLYGGFMLNKNLDYDYSNLVYMYDYSTSTWSTPNLSGDTVPPRQDMKGVIDNLGKIYIFGGYNATNLTRNTGNLFNDMNLLNTASNTWTTLTISGSIPTASDQYAANILSNGIIVYFGGVEQVNAGADFTLESMNKIKLFDTNKLEWSQMDATGDDVDARMYFSSVLTPDGYIIIFGGRTYSATGTSFTSVSPKLAKLDTNKDTFEWSIPSDSDLDSPPSIYGHTANLYNDIMIITFGFNLDTRLYSSSAQVYLYNIKSDKWVTTFSPTENKSTTTTPTTSSTFKPIINTSPTKKSSKSLAIGLGVGISAADATGDDVDARMYFSSVLTPDGYIIIFGGRTYSATGTSFTSVSPKLAKLDTNKDTFEWSIPSDSDLDSPPSIYGHTANLYNDIMIITFGFNLDTRLYSSSAQVYLYNIKSDKWVTTFSPTENKSTTTTPTTSSTFKPIINTSPTKKSSKSLAIGLGVGISAAVLIACIFIVTFIVRKTKQSVRDRQPNQNEQILEIAGSNQRY</sequence>
<reference evidence="6 7" key="1">
    <citation type="submission" date="2018-08" db="EMBL/GenBank/DDBJ databases">
        <title>Genome and evolution of the arbuscular mycorrhizal fungus Diversispora epigaea (formerly Glomus versiforme) and its bacterial endosymbionts.</title>
        <authorList>
            <person name="Sun X."/>
            <person name="Fei Z."/>
            <person name="Harrison M."/>
        </authorList>
    </citation>
    <scope>NUCLEOTIDE SEQUENCE [LARGE SCALE GENOMIC DNA]</scope>
    <source>
        <strain evidence="6 7">IT104</strain>
    </source>
</reference>
<evidence type="ECO:0000256" key="1">
    <source>
        <dbReference type="ARBA" id="ARBA00022441"/>
    </source>
</evidence>
<evidence type="ECO:0000256" key="4">
    <source>
        <dbReference type="SAM" id="Phobius"/>
    </source>
</evidence>
<feature type="transmembrane region" description="Helical" evidence="4">
    <location>
        <begin position="560"/>
        <end position="584"/>
    </location>
</feature>
<dbReference type="Gene3D" id="2.120.10.80">
    <property type="entry name" value="Kelch-type beta propeller"/>
    <property type="match status" value="3"/>
</dbReference>
<feature type="compositionally biased region" description="Low complexity" evidence="3">
    <location>
        <begin position="368"/>
        <end position="384"/>
    </location>
</feature>
<dbReference type="InterPro" id="IPR015915">
    <property type="entry name" value="Kelch-typ_b-propeller"/>
</dbReference>
<keyword evidence="5" id="KW-0732">Signal</keyword>
<organism evidence="6 7">
    <name type="scientific">Diversispora epigaea</name>
    <dbReference type="NCBI Taxonomy" id="1348612"/>
    <lineage>
        <taxon>Eukaryota</taxon>
        <taxon>Fungi</taxon>
        <taxon>Fungi incertae sedis</taxon>
        <taxon>Mucoromycota</taxon>
        <taxon>Glomeromycotina</taxon>
        <taxon>Glomeromycetes</taxon>
        <taxon>Diversisporales</taxon>
        <taxon>Diversisporaceae</taxon>
        <taxon>Diversispora</taxon>
    </lineage>
</organism>
<dbReference type="EMBL" id="PQFF01000388">
    <property type="protein sequence ID" value="RHZ53538.1"/>
    <property type="molecule type" value="Genomic_DNA"/>
</dbReference>
<keyword evidence="4" id="KW-0472">Membrane</keyword>
<evidence type="ECO:0000256" key="5">
    <source>
        <dbReference type="SAM" id="SignalP"/>
    </source>
</evidence>
<keyword evidence="1" id="KW-0880">Kelch repeat</keyword>
<evidence type="ECO:0000256" key="2">
    <source>
        <dbReference type="ARBA" id="ARBA00022737"/>
    </source>
</evidence>
<keyword evidence="7" id="KW-1185">Reference proteome</keyword>
<accession>A0A397GV71</accession>
<proteinExistence type="predicted"/>
<dbReference type="SUPFAM" id="SSF50965">
    <property type="entry name" value="Galactose oxidase, central domain"/>
    <property type="match status" value="1"/>
</dbReference>
<dbReference type="PANTHER" id="PTHR46093:SF18">
    <property type="entry name" value="FIBRONECTIN TYPE-III DOMAIN-CONTAINING PROTEIN"/>
    <property type="match status" value="1"/>
</dbReference>
<dbReference type="InterPro" id="IPR011043">
    <property type="entry name" value="Gal_Oxase/kelch_b-propeller"/>
</dbReference>
<dbReference type="AlphaFoldDB" id="A0A397GV71"/>
<feature type="compositionally biased region" description="Low complexity" evidence="3">
    <location>
        <begin position="529"/>
        <end position="545"/>
    </location>
</feature>
<dbReference type="SUPFAM" id="SSF117281">
    <property type="entry name" value="Kelch motif"/>
    <property type="match status" value="1"/>
</dbReference>
<evidence type="ECO:0000256" key="3">
    <source>
        <dbReference type="SAM" id="MobiDB-lite"/>
    </source>
</evidence>
<feature type="signal peptide" evidence="5">
    <location>
        <begin position="1"/>
        <end position="23"/>
    </location>
</feature>